<evidence type="ECO:0000259" key="7">
    <source>
        <dbReference type="Pfam" id="PF02016"/>
    </source>
</evidence>
<dbReference type="SUPFAM" id="SSF52317">
    <property type="entry name" value="Class I glutamine amidotransferase-like"/>
    <property type="match status" value="1"/>
</dbReference>
<dbReference type="Gene3D" id="3.40.50.10740">
    <property type="entry name" value="Class I glutamine amidotransferase-like"/>
    <property type="match status" value="1"/>
</dbReference>
<comment type="similarity">
    <text evidence="1">Belongs to the peptidase S66 family.</text>
</comment>
<reference evidence="9 10" key="1">
    <citation type="journal article" date="2010" name="Stand. Genomic Sci.">
        <title>Complete genome sequence of Desulfarculus baarsii type strain (2st14).</title>
        <authorList>
            <person name="Sun H."/>
            <person name="Spring S."/>
            <person name="Lapidus A."/>
            <person name="Davenport K."/>
            <person name="Del Rio T.G."/>
            <person name="Tice H."/>
            <person name="Nolan M."/>
            <person name="Copeland A."/>
            <person name="Cheng J.F."/>
            <person name="Lucas S."/>
            <person name="Tapia R."/>
            <person name="Goodwin L."/>
            <person name="Pitluck S."/>
            <person name="Ivanova N."/>
            <person name="Pagani I."/>
            <person name="Mavromatis K."/>
            <person name="Ovchinnikova G."/>
            <person name="Pati A."/>
            <person name="Chen A."/>
            <person name="Palaniappan K."/>
            <person name="Hauser L."/>
            <person name="Chang Y.J."/>
            <person name="Jeffries C.D."/>
            <person name="Detter J.C."/>
            <person name="Han C."/>
            <person name="Rohde M."/>
            <person name="Brambilla E."/>
            <person name="Goker M."/>
            <person name="Woyke T."/>
            <person name="Bristow J."/>
            <person name="Eisen J.A."/>
            <person name="Markowitz V."/>
            <person name="Hugenholtz P."/>
            <person name="Kyrpides N.C."/>
            <person name="Klenk H.P."/>
            <person name="Land M."/>
        </authorList>
    </citation>
    <scope>NUCLEOTIDE SEQUENCE [LARGE SCALE GENOMIC DNA]</scope>
    <source>
        <strain evidence="10">ATCC 33931 / DSM 2075 / LMG 7858 / VKM B-1802 / 2st14</strain>
    </source>
</reference>
<keyword evidence="4" id="KW-0378">Hydrolase</keyword>
<name>E1QF04_DESB2</name>
<keyword evidence="10" id="KW-1185">Reference proteome</keyword>
<evidence type="ECO:0000259" key="8">
    <source>
        <dbReference type="Pfam" id="PF17676"/>
    </source>
</evidence>
<dbReference type="Proteomes" id="UP000009047">
    <property type="component" value="Chromosome"/>
</dbReference>
<feature type="domain" description="LD-carboxypeptidase C-terminal" evidence="8">
    <location>
        <begin position="174"/>
        <end position="286"/>
    </location>
</feature>
<dbReference type="EMBL" id="CP002085">
    <property type="protein sequence ID" value="ADK84140.1"/>
    <property type="molecule type" value="Genomic_DNA"/>
</dbReference>
<feature type="active site" description="Charge relay system" evidence="6">
    <location>
        <position position="205"/>
    </location>
</feature>
<dbReference type="Pfam" id="PF02016">
    <property type="entry name" value="Peptidase_S66"/>
    <property type="match status" value="1"/>
</dbReference>
<dbReference type="eggNOG" id="COG1619">
    <property type="taxonomic scope" value="Bacteria"/>
</dbReference>
<feature type="active site" description="Nucleophile" evidence="6">
    <location>
        <position position="113"/>
    </location>
</feature>
<accession>E1QF04</accession>
<feature type="domain" description="LD-carboxypeptidase N-terminal" evidence="7">
    <location>
        <begin position="16"/>
        <end position="132"/>
    </location>
</feature>
<keyword evidence="3" id="KW-0645">Protease</keyword>
<dbReference type="CDD" id="cd07025">
    <property type="entry name" value="Peptidase_S66"/>
    <property type="match status" value="1"/>
</dbReference>
<dbReference type="PIRSF" id="PIRSF028757">
    <property type="entry name" value="LD-carboxypeptidase"/>
    <property type="match status" value="1"/>
</dbReference>
<dbReference type="HOGENOM" id="CLU_034346_3_1_7"/>
<keyword evidence="5" id="KW-0720">Serine protease</keyword>
<dbReference type="OrthoDB" id="9807329at2"/>
<dbReference type="InterPro" id="IPR027478">
    <property type="entry name" value="LdcA_N"/>
</dbReference>
<dbReference type="InterPro" id="IPR027461">
    <property type="entry name" value="Carboxypeptidase_A_C_sf"/>
</dbReference>
<dbReference type="SUPFAM" id="SSF141986">
    <property type="entry name" value="LD-carboxypeptidase A C-terminal domain-like"/>
    <property type="match status" value="1"/>
</dbReference>
<evidence type="ECO:0000256" key="4">
    <source>
        <dbReference type="ARBA" id="ARBA00022801"/>
    </source>
</evidence>
<dbReference type="MEROPS" id="S66.001"/>
<dbReference type="PANTHER" id="PTHR30237">
    <property type="entry name" value="MURAMOYLTETRAPEPTIDE CARBOXYPEPTIDASE"/>
    <property type="match status" value="1"/>
</dbReference>
<evidence type="ECO:0000256" key="2">
    <source>
        <dbReference type="ARBA" id="ARBA00022645"/>
    </source>
</evidence>
<proteinExistence type="inferred from homology"/>
<dbReference type="KEGG" id="dbr:Deba_0768"/>
<organism evidence="9 10">
    <name type="scientific">Desulfarculus baarsii (strain ATCC 33931 / DSM 2075 / LMG 7858 / VKM B-1802 / 2st14)</name>
    <dbReference type="NCBI Taxonomy" id="644282"/>
    <lineage>
        <taxon>Bacteria</taxon>
        <taxon>Pseudomonadati</taxon>
        <taxon>Thermodesulfobacteriota</taxon>
        <taxon>Desulfarculia</taxon>
        <taxon>Desulfarculales</taxon>
        <taxon>Desulfarculaceae</taxon>
        <taxon>Desulfarculus</taxon>
    </lineage>
</organism>
<dbReference type="InterPro" id="IPR003507">
    <property type="entry name" value="S66_fam"/>
</dbReference>
<evidence type="ECO:0000256" key="6">
    <source>
        <dbReference type="PIRSR" id="PIRSR028757-1"/>
    </source>
</evidence>
<evidence type="ECO:0000256" key="1">
    <source>
        <dbReference type="ARBA" id="ARBA00010233"/>
    </source>
</evidence>
<dbReference type="STRING" id="644282.Deba_0768"/>
<protein>
    <submittedName>
        <fullName evidence="9">Peptidase U61 LD-carboxypeptidase A</fullName>
    </submittedName>
</protein>
<feature type="active site" description="Charge relay system" evidence="6">
    <location>
        <position position="271"/>
    </location>
</feature>
<dbReference type="AlphaFoldDB" id="E1QF04"/>
<dbReference type="RefSeq" id="WP_013257595.1">
    <property type="nucleotide sequence ID" value="NC_014365.1"/>
</dbReference>
<evidence type="ECO:0000256" key="5">
    <source>
        <dbReference type="ARBA" id="ARBA00022825"/>
    </source>
</evidence>
<evidence type="ECO:0000313" key="9">
    <source>
        <dbReference type="EMBL" id="ADK84140.1"/>
    </source>
</evidence>
<dbReference type="Gene3D" id="3.50.30.60">
    <property type="entry name" value="LD-carboxypeptidase A C-terminal domain-like"/>
    <property type="match status" value="1"/>
</dbReference>
<evidence type="ECO:0000313" key="10">
    <source>
        <dbReference type="Proteomes" id="UP000009047"/>
    </source>
</evidence>
<dbReference type="InterPro" id="IPR040449">
    <property type="entry name" value="Peptidase_S66_N"/>
</dbReference>
<dbReference type="GO" id="GO:0008236">
    <property type="term" value="F:serine-type peptidase activity"/>
    <property type="evidence" value="ECO:0007669"/>
    <property type="project" value="UniProtKB-KW"/>
</dbReference>
<keyword evidence="2" id="KW-0121">Carboxypeptidase</keyword>
<dbReference type="GO" id="GO:0006508">
    <property type="term" value="P:proteolysis"/>
    <property type="evidence" value="ECO:0007669"/>
    <property type="project" value="UniProtKB-KW"/>
</dbReference>
<sequence>MTAARAPIWPRPGRAVAVTAPAGRVEPVALAAGLEALRALVGQRPLLAEGLATAEGYLAGPDQQRAARLGRLWADETVDLIVCARGGFGSSRLLPLLDLPAMAAAGKCLLGFSDITCLVLALACRGLVGLHGPVLTQLPRLDQASLADVSALLAGRPPWPGRLTGQGAGGGVAEGPLLGGNLTMLCHLVGTPWQPDLDGAILCLEDTGEAPYRLDRMITKLELTGLLDRVAGVALGGLDAAGQSPPEHLEALMNRLRVRGLPLVWDLPFGHGARNRILPMGARARLDGAAGLLETGLDL</sequence>
<evidence type="ECO:0000256" key="3">
    <source>
        <dbReference type="ARBA" id="ARBA00022670"/>
    </source>
</evidence>
<gene>
    <name evidence="9" type="ordered locus">Deba_0768</name>
</gene>
<dbReference type="InterPro" id="IPR029062">
    <property type="entry name" value="Class_I_gatase-like"/>
</dbReference>
<dbReference type="PANTHER" id="PTHR30237:SF2">
    <property type="entry name" value="MUREIN TETRAPEPTIDE CARBOXYPEPTIDASE"/>
    <property type="match status" value="1"/>
</dbReference>
<dbReference type="Pfam" id="PF17676">
    <property type="entry name" value="Peptidase_S66C"/>
    <property type="match status" value="1"/>
</dbReference>
<dbReference type="InterPro" id="IPR040921">
    <property type="entry name" value="Peptidase_S66C"/>
</dbReference>
<dbReference type="GO" id="GO:0004180">
    <property type="term" value="F:carboxypeptidase activity"/>
    <property type="evidence" value="ECO:0007669"/>
    <property type="project" value="UniProtKB-KW"/>
</dbReference>